<dbReference type="PANTHER" id="PTHR31566">
    <property type="entry name" value="CYTOCHROME C BIOGENESIS PROTEIN CCS1, CHLOROPLASTIC"/>
    <property type="match status" value="1"/>
</dbReference>
<evidence type="ECO:0000256" key="2">
    <source>
        <dbReference type="ARBA" id="ARBA00022692"/>
    </source>
</evidence>
<evidence type="ECO:0000313" key="10">
    <source>
        <dbReference type="Proteomes" id="UP001501495"/>
    </source>
</evidence>
<keyword evidence="4 7" id="KW-1133">Transmembrane helix</keyword>
<dbReference type="InterPro" id="IPR007816">
    <property type="entry name" value="ResB-like_domain"/>
</dbReference>
<evidence type="ECO:0000256" key="6">
    <source>
        <dbReference type="SAM" id="MobiDB-lite"/>
    </source>
</evidence>
<dbReference type="EMBL" id="BAAAZH010000036">
    <property type="protein sequence ID" value="GAA4130080.1"/>
    <property type="molecule type" value="Genomic_DNA"/>
</dbReference>
<dbReference type="InterPro" id="IPR023494">
    <property type="entry name" value="Cyt_c_bgen_Ccs1/CcsB/ResB"/>
</dbReference>
<proteinExistence type="predicted"/>
<dbReference type="PANTHER" id="PTHR31566:SF0">
    <property type="entry name" value="CYTOCHROME C BIOGENESIS PROTEIN CCS1, CHLOROPLASTIC"/>
    <property type="match status" value="1"/>
</dbReference>
<dbReference type="Pfam" id="PF05140">
    <property type="entry name" value="ResB"/>
    <property type="match status" value="1"/>
</dbReference>
<feature type="transmembrane region" description="Helical" evidence="7">
    <location>
        <begin position="459"/>
        <end position="478"/>
    </location>
</feature>
<evidence type="ECO:0000256" key="1">
    <source>
        <dbReference type="ARBA" id="ARBA00004141"/>
    </source>
</evidence>
<keyword evidence="3" id="KW-0201">Cytochrome c-type biogenesis</keyword>
<feature type="transmembrane region" description="Helical" evidence="7">
    <location>
        <begin position="189"/>
        <end position="210"/>
    </location>
</feature>
<feature type="transmembrane region" description="Helical" evidence="7">
    <location>
        <begin position="94"/>
        <end position="117"/>
    </location>
</feature>
<evidence type="ECO:0000313" key="9">
    <source>
        <dbReference type="EMBL" id="GAA4130080.1"/>
    </source>
</evidence>
<evidence type="ECO:0000256" key="7">
    <source>
        <dbReference type="SAM" id="Phobius"/>
    </source>
</evidence>
<sequence length="550" mass="59237">MTATVEPSAPETRHPDRRPGELTFRELLRFAWRQLTSMRTALILLLLLALAAVPGSVIPQEGVDSLKTGNWKDAHPTLTPIYEKLDLFDVYGSVWFAAVYILLMVSLVGCIVPRLFVYWRAARAVPPAAPRNLSRMPDHETYRTDESPEEVLARARAVLARKGYRLRPAAEGDDAVSAERGYLREAGNLVFHLSVLIVLAGFAIGGMFGFKGGVIVIQGDTFSNNLTQYDDFVPGSLFRASQLNPFSFRVDDFNIEWLTSGPRQGMARGFEAPLSYRTSPDAPEQTYDLRVNHPLSIGGTDVFLIGHGYAPVITIRDGEGNVVYSRATPFLPADASFLSFGVVKAPDALPEGIGLEGLLYPTYASVDGNPFNVMGDDKNPVLSMRVYTGDLNMDNGSPQSVYVLDKSKATMLEKKDGKPYRLDLALGQTVALPNGLGTVSFDDITPWVRIQMSQTPGKMVALTGVVLALVGLVGSLFLRPRRVWVRARRMDDGDPGGSGDSGGSGHAGPPGTLVEVAALDRSGGGDVAPVLASIVSAVRGGSAPTAEETS</sequence>
<protein>
    <submittedName>
        <fullName evidence="9">Cytochrome c biogenesis protein ResB</fullName>
    </submittedName>
</protein>
<gene>
    <name evidence="9" type="ORF">GCM10022215_43420</name>
</gene>
<feature type="domain" description="ResB-like" evidence="8">
    <location>
        <begin position="38"/>
        <end position="494"/>
    </location>
</feature>
<feature type="compositionally biased region" description="Gly residues" evidence="6">
    <location>
        <begin position="495"/>
        <end position="508"/>
    </location>
</feature>
<name>A0ABP7Y341_9ACTN</name>
<evidence type="ECO:0000256" key="5">
    <source>
        <dbReference type="ARBA" id="ARBA00023136"/>
    </source>
</evidence>
<evidence type="ECO:0000259" key="8">
    <source>
        <dbReference type="Pfam" id="PF05140"/>
    </source>
</evidence>
<reference evidence="10" key="1">
    <citation type="journal article" date="2019" name="Int. J. Syst. Evol. Microbiol.">
        <title>The Global Catalogue of Microorganisms (GCM) 10K type strain sequencing project: providing services to taxonomists for standard genome sequencing and annotation.</title>
        <authorList>
            <consortium name="The Broad Institute Genomics Platform"/>
            <consortium name="The Broad Institute Genome Sequencing Center for Infectious Disease"/>
            <person name="Wu L."/>
            <person name="Ma J."/>
        </authorList>
    </citation>
    <scope>NUCLEOTIDE SEQUENCE [LARGE SCALE GENOMIC DNA]</scope>
    <source>
        <strain evidence="10">JCM 16703</strain>
    </source>
</reference>
<feature type="transmembrane region" description="Helical" evidence="7">
    <location>
        <begin position="40"/>
        <end position="58"/>
    </location>
</feature>
<keyword evidence="2 7" id="KW-0812">Transmembrane</keyword>
<comment type="subcellular location">
    <subcellularLocation>
        <location evidence="1">Membrane</location>
        <topology evidence="1">Multi-pass membrane protein</topology>
    </subcellularLocation>
</comment>
<evidence type="ECO:0000256" key="4">
    <source>
        <dbReference type="ARBA" id="ARBA00022989"/>
    </source>
</evidence>
<keyword evidence="10" id="KW-1185">Reference proteome</keyword>
<accession>A0ABP7Y341</accession>
<organism evidence="9 10">
    <name type="scientific">Nocardioides fonticola</name>
    <dbReference type="NCBI Taxonomy" id="450363"/>
    <lineage>
        <taxon>Bacteria</taxon>
        <taxon>Bacillati</taxon>
        <taxon>Actinomycetota</taxon>
        <taxon>Actinomycetes</taxon>
        <taxon>Propionibacteriales</taxon>
        <taxon>Nocardioidaceae</taxon>
        <taxon>Nocardioides</taxon>
    </lineage>
</organism>
<keyword evidence="5 7" id="KW-0472">Membrane</keyword>
<evidence type="ECO:0000256" key="3">
    <source>
        <dbReference type="ARBA" id="ARBA00022748"/>
    </source>
</evidence>
<dbReference type="Proteomes" id="UP001501495">
    <property type="component" value="Unassembled WGS sequence"/>
</dbReference>
<comment type="caution">
    <text evidence="9">The sequence shown here is derived from an EMBL/GenBank/DDBJ whole genome shotgun (WGS) entry which is preliminary data.</text>
</comment>
<dbReference type="RefSeq" id="WP_344735644.1">
    <property type="nucleotide sequence ID" value="NZ_BAAAZH010000036.1"/>
</dbReference>
<feature type="region of interest" description="Disordered" evidence="6">
    <location>
        <begin position="489"/>
        <end position="513"/>
    </location>
</feature>